<dbReference type="EMBL" id="CP127221">
    <property type="protein sequence ID" value="WIW94585.1"/>
    <property type="molecule type" value="Genomic_DNA"/>
</dbReference>
<dbReference type="SUPFAM" id="SSF52972">
    <property type="entry name" value="ITPase-like"/>
    <property type="match status" value="1"/>
</dbReference>
<dbReference type="RefSeq" id="WP_285974902.1">
    <property type="nucleotide sequence ID" value="NZ_CP127221.1"/>
</dbReference>
<dbReference type="GO" id="GO:0005737">
    <property type="term" value="C:cytoplasm"/>
    <property type="evidence" value="ECO:0007669"/>
    <property type="project" value="UniProtKB-SubCell"/>
</dbReference>
<dbReference type="KEGG" id="arue:QQX03_06235"/>
<dbReference type="AlphaFoldDB" id="A0A9Y2F418"/>
<dbReference type="Gene3D" id="3.90.950.10">
    <property type="match status" value="1"/>
</dbReference>
<feature type="site" description="Important for substrate specificity" evidence="4">
    <location>
        <position position="14"/>
    </location>
</feature>
<comment type="catalytic activity">
    <reaction evidence="4">
        <text>UTP + H2O = UMP + diphosphate + H(+)</text>
        <dbReference type="Rhea" id="RHEA:29395"/>
        <dbReference type="ChEBI" id="CHEBI:15377"/>
        <dbReference type="ChEBI" id="CHEBI:15378"/>
        <dbReference type="ChEBI" id="CHEBI:33019"/>
        <dbReference type="ChEBI" id="CHEBI:46398"/>
        <dbReference type="ChEBI" id="CHEBI:57865"/>
        <dbReference type="EC" id="3.6.1.9"/>
    </reaction>
</comment>
<comment type="function">
    <text evidence="4">Nucleoside triphosphate pyrophosphatase that hydrolyzes dTTP and UTP. May have a dual role in cell division arrest and in preventing the incorporation of modified nucleotides into cellular nucleic acids.</text>
</comment>
<dbReference type="PANTHER" id="PTHR43213:SF5">
    <property type="entry name" value="BIFUNCTIONAL DTTP_UTP PYROPHOSPHATASE_METHYLTRANSFERASE PROTEIN-RELATED"/>
    <property type="match status" value="1"/>
</dbReference>
<feature type="site" description="Important for substrate specificity" evidence="4">
    <location>
        <position position="70"/>
    </location>
</feature>
<evidence type="ECO:0000256" key="4">
    <source>
        <dbReference type="HAMAP-Rule" id="MF_00528"/>
    </source>
</evidence>
<feature type="active site" description="Proton acceptor" evidence="4">
    <location>
        <position position="69"/>
    </location>
</feature>
<comment type="cofactor">
    <cofactor evidence="1 4">
        <name>a divalent metal cation</name>
        <dbReference type="ChEBI" id="CHEBI:60240"/>
    </cofactor>
</comment>
<keyword evidence="4" id="KW-0963">Cytoplasm</keyword>
<name>A0A9Y2F418_9SPHN</name>
<dbReference type="Proteomes" id="UP001231445">
    <property type="component" value="Chromosome"/>
</dbReference>
<dbReference type="PANTHER" id="PTHR43213">
    <property type="entry name" value="BIFUNCTIONAL DTTP/UTP PYROPHOSPHATASE/METHYLTRANSFERASE PROTEIN-RELATED"/>
    <property type="match status" value="1"/>
</dbReference>
<accession>A0A9Y2F418</accession>
<dbReference type="EC" id="3.6.1.9" evidence="4"/>
<keyword evidence="3 4" id="KW-0546">Nucleotide metabolism</keyword>
<reference evidence="5 6" key="1">
    <citation type="submission" date="2023-06" db="EMBL/GenBank/DDBJ databases">
        <title>Altererythrobacter rubellus NBRC 112769 genome.</title>
        <authorList>
            <person name="Zhang K."/>
        </authorList>
    </citation>
    <scope>NUCLEOTIDE SEQUENCE [LARGE SCALE GENOMIC DNA]</scope>
    <source>
        <strain evidence="5 6">NBRC 112769</strain>
    </source>
</reference>
<keyword evidence="2 4" id="KW-0378">Hydrolase</keyword>
<evidence type="ECO:0000256" key="3">
    <source>
        <dbReference type="ARBA" id="ARBA00023080"/>
    </source>
</evidence>
<evidence type="ECO:0000256" key="1">
    <source>
        <dbReference type="ARBA" id="ARBA00001968"/>
    </source>
</evidence>
<dbReference type="GO" id="GO:0047429">
    <property type="term" value="F:nucleoside triphosphate diphosphatase activity"/>
    <property type="evidence" value="ECO:0007669"/>
    <property type="project" value="UniProtKB-EC"/>
</dbReference>
<dbReference type="Pfam" id="PF02545">
    <property type="entry name" value="Maf"/>
    <property type="match status" value="1"/>
</dbReference>
<evidence type="ECO:0000313" key="6">
    <source>
        <dbReference type="Proteomes" id="UP001231445"/>
    </source>
</evidence>
<dbReference type="InterPro" id="IPR029001">
    <property type="entry name" value="ITPase-like_fam"/>
</dbReference>
<comment type="subcellular location">
    <subcellularLocation>
        <location evidence="4">Cytoplasm</location>
    </subcellularLocation>
</comment>
<evidence type="ECO:0000256" key="2">
    <source>
        <dbReference type="ARBA" id="ARBA00022801"/>
    </source>
</evidence>
<dbReference type="CDD" id="cd00555">
    <property type="entry name" value="Maf"/>
    <property type="match status" value="1"/>
</dbReference>
<proteinExistence type="inferred from homology"/>
<dbReference type="PIRSF" id="PIRSF006305">
    <property type="entry name" value="Maf"/>
    <property type="match status" value="1"/>
</dbReference>
<comment type="caution">
    <text evidence="4">Lacks conserved residue(s) required for the propagation of feature annotation.</text>
</comment>
<comment type="similarity">
    <text evidence="4">Belongs to the Maf family. YhdE subfamily.</text>
</comment>
<evidence type="ECO:0000313" key="5">
    <source>
        <dbReference type="EMBL" id="WIW94585.1"/>
    </source>
</evidence>
<dbReference type="HAMAP" id="MF_00528">
    <property type="entry name" value="Maf"/>
    <property type="match status" value="1"/>
</dbReference>
<organism evidence="5 6">
    <name type="scientific">Altererythrobacter rubellus</name>
    <dbReference type="NCBI Taxonomy" id="2173831"/>
    <lineage>
        <taxon>Bacteria</taxon>
        <taxon>Pseudomonadati</taxon>
        <taxon>Pseudomonadota</taxon>
        <taxon>Alphaproteobacteria</taxon>
        <taxon>Sphingomonadales</taxon>
        <taxon>Erythrobacteraceae</taxon>
        <taxon>Altererythrobacter</taxon>
    </lineage>
</organism>
<feature type="site" description="Important for substrate specificity" evidence="4">
    <location>
        <position position="153"/>
    </location>
</feature>
<dbReference type="NCBIfam" id="TIGR00172">
    <property type="entry name" value="maf"/>
    <property type="match status" value="1"/>
</dbReference>
<keyword evidence="6" id="KW-1185">Reference proteome</keyword>
<protein>
    <recommendedName>
        <fullName evidence="4">dTTP/UTP pyrophosphatase</fullName>
        <shortName evidence="4">dTTPase/UTPase</shortName>
        <ecNumber evidence="4">3.6.1.9</ecNumber>
    </recommendedName>
    <alternativeName>
        <fullName evidence="4">Nucleoside triphosphate pyrophosphatase</fullName>
    </alternativeName>
    <alternativeName>
        <fullName evidence="4">Nucleotide pyrophosphatase</fullName>
        <shortName evidence="4">Nucleotide PPase</shortName>
    </alternativeName>
</protein>
<dbReference type="InterPro" id="IPR003697">
    <property type="entry name" value="Maf-like"/>
</dbReference>
<gene>
    <name evidence="5" type="ORF">QQX03_06235</name>
</gene>
<sequence length="190" mass="20245">MSAPILILGSASPRRRELLARLGVVPDAVSPAEIDETPLRSELPRDYAKRMAREKAMAVSGNGHILAGDTVVAAGRRILPKAEDEATARQCLELLSGRRHRVLSAIALKSSDGALHEKLSETIVRFKRLSEAEIAAYLASGEWEGKAGGYAIQGIAEGLIAWIQGSHSGVVGLPLFETRALLKTAGFNIG</sequence>
<comment type="catalytic activity">
    <reaction evidence="4">
        <text>dTTP + H2O = dTMP + diphosphate + H(+)</text>
        <dbReference type="Rhea" id="RHEA:28534"/>
        <dbReference type="ChEBI" id="CHEBI:15377"/>
        <dbReference type="ChEBI" id="CHEBI:15378"/>
        <dbReference type="ChEBI" id="CHEBI:33019"/>
        <dbReference type="ChEBI" id="CHEBI:37568"/>
        <dbReference type="ChEBI" id="CHEBI:63528"/>
        <dbReference type="EC" id="3.6.1.9"/>
    </reaction>
</comment>
<dbReference type="GO" id="GO:0009117">
    <property type="term" value="P:nucleotide metabolic process"/>
    <property type="evidence" value="ECO:0007669"/>
    <property type="project" value="UniProtKB-KW"/>
</dbReference>